<sequence length="333" mass="37061">MNYKWLIRRLASVIIAIFVTIVISWALLEFSPYSPANYIMQFINPQDFAQKPELYASLIDYLNTLRPHGNPLINAVNYIWNTLHGNLGFSIISNVPVAELIAVALPWTLFIVVTSILISFFLGIRLGQKLGYLRGTKTDSVATVSLSILRSVPIYIYAVLLIYILAFIYHIFPTGGAYSIHVTPGFNLPFIASVLYHAFLPILTLTIVNLVGWILQMRANTIYVLGEDFVNFAEISGVKKDIIEKKYIGKNAILPLYTSLIISIGFSFSGSVFVEQTFSYPGVGNLLINSITSNDYPTEMGVFIIIIVAVIVGNLIADLTYSFLDPRAKVGEE</sequence>
<proteinExistence type="inferred from homology"/>
<evidence type="ECO:0000256" key="1">
    <source>
        <dbReference type="ARBA" id="ARBA00004141"/>
    </source>
</evidence>
<evidence type="ECO:0000313" key="7">
    <source>
        <dbReference type="EMBL" id="AZF83072.1"/>
    </source>
</evidence>
<keyword evidence="2 5" id="KW-0812">Transmembrane</keyword>
<keyword evidence="5" id="KW-0813">Transport</keyword>
<reference evidence="10" key="2">
    <citation type="submission" date="2016-04" db="EMBL/GenBank/DDBJ databases">
        <authorList>
            <person name="Shah S.A."/>
            <person name="Garrett R.A."/>
        </authorList>
    </citation>
    <scope>NUCLEOTIDE SEQUENCE [LARGE SCALE GENOMIC DNA]</scope>
    <source>
        <strain evidence="10">ATCC 35091 / DSM 1616 / JCM 8930 / NBRC 15331 / P1</strain>
    </source>
</reference>
<dbReference type="OrthoDB" id="44105at2157"/>
<keyword evidence="4 5" id="KW-0472">Membrane</keyword>
<dbReference type="GO" id="GO:0055085">
    <property type="term" value="P:transmembrane transport"/>
    <property type="evidence" value="ECO:0007669"/>
    <property type="project" value="InterPro"/>
</dbReference>
<dbReference type="GO" id="GO:0005886">
    <property type="term" value="C:plasma membrane"/>
    <property type="evidence" value="ECO:0007669"/>
    <property type="project" value="UniProtKB-SubCell"/>
</dbReference>
<feature type="transmembrane region" description="Helical" evidence="5">
    <location>
        <begin position="254"/>
        <end position="274"/>
    </location>
</feature>
<evidence type="ECO:0000256" key="4">
    <source>
        <dbReference type="ARBA" id="ARBA00023136"/>
    </source>
</evidence>
<evidence type="ECO:0000313" key="8">
    <source>
        <dbReference type="EMBL" id="QPG49874.1"/>
    </source>
</evidence>
<dbReference type="InterPro" id="IPR035906">
    <property type="entry name" value="MetI-like_sf"/>
</dbReference>
<feature type="transmembrane region" description="Helical" evidence="5">
    <location>
        <begin position="154"/>
        <end position="172"/>
    </location>
</feature>
<evidence type="ECO:0000313" key="12">
    <source>
        <dbReference type="Proteomes" id="UP000594632"/>
    </source>
</evidence>
<dbReference type="PATRIC" id="fig|2287.9.peg.2928"/>
<keyword evidence="3 5" id="KW-1133">Transmembrane helix</keyword>
<dbReference type="SUPFAM" id="SSF161098">
    <property type="entry name" value="MetI-like"/>
    <property type="match status" value="1"/>
</dbReference>
<feature type="transmembrane region" description="Helical" evidence="5">
    <location>
        <begin position="302"/>
        <end position="324"/>
    </location>
</feature>
<dbReference type="GeneID" id="44128396"/>
<dbReference type="EMBL" id="CP050869">
    <property type="protein sequence ID" value="QPG49874.1"/>
    <property type="molecule type" value="Genomic_DNA"/>
</dbReference>
<reference evidence="8 12" key="4">
    <citation type="journal article" date="2020" name="Nat. Commun.">
        <title>The structures of two archaeal type IV pili illuminate evolutionary relationships.</title>
        <authorList>
            <person name="Wang F."/>
            <person name="Baquero D.P."/>
            <person name="Su Z."/>
            <person name="Beltran L.C."/>
            <person name="Prangishvili D."/>
            <person name="Krupovic M."/>
            <person name="Egelman E.H."/>
        </authorList>
    </citation>
    <scope>NUCLEOTIDE SEQUENCE [LARGE SCALE GENOMIC DNA]</scope>
    <source>
        <strain evidence="8 12">POZ149</strain>
    </source>
</reference>
<dbReference type="EMBL" id="LT549890">
    <property type="protein sequence ID" value="SAI86345.1"/>
    <property type="molecule type" value="Genomic_DNA"/>
</dbReference>
<dbReference type="InterPro" id="IPR000515">
    <property type="entry name" value="MetI-like"/>
</dbReference>
<dbReference type="RefSeq" id="WP_009988586.1">
    <property type="nucleotide sequence ID" value="NZ_CP033241.1"/>
</dbReference>
<feature type="transmembrane region" description="Helical" evidence="5">
    <location>
        <begin position="7"/>
        <end position="28"/>
    </location>
</feature>
<dbReference type="Proteomes" id="UP000594632">
    <property type="component" value="Chromosome"/>
</dbReference>
<dbReference type="PANTHER" id="PTHR43376">
    <property type="entry name" value="OLIGOPEPTIDE TRANSPORT SYSTEM PERMEASE PROTEIN"/>
    <property type="match status" value="1"/>
</dbReference>
<organism evidence="9 10">
    <name type="scientific">Saccharolobus solfataricus</name>
    <name type="common">Sulfolobus solfataricus</name>
    <dbReference type="NCBI Taxonomy" id="2287"/>
    <lineage>
        <taxon>Archaea</taxon>
        <taxon>Thermoproteota</taxon>
        <taxon>Thermoprotei</taxon>
        <taxon>Sulfolobales</taxon>
        <taxon>Sulfolobaceae</taxon>
        <taxon>Saccharolobus</taxon>
    </lineage>
</organism>
<dbReference type="Pfam" id="PF00528">
    <property type="entry name" value="BPD_transp_1"/>
    <property type="match status" value="1"/>
</dbReference>
<evidence type="ECO:0000313" key="9">
    <source>
        <dbReference type="EMBL" id="SAI86345.1"/>
    </source>
</evidence>
<evidence type="ECO:0000256" key="5">
    <source>
        <dbReference type="RuleBase" id="RU363032"/>
    </source>
</evidence>
<dbReference type="PANTHER" id="PTHR43376:SF1">
    <property type="entry name" value="OLIGOPEPTIDE TRANSPORT SYSTEM PERMEASE PROTEIN"/>
    <property type="match status" value="1"/>
</dbReference>
<evidence type="ECO:0000256" key="2">
    <source>
        <dbReference type="ARBA" id="ARBA00022692"/>
    </source>
</evidence>
<evidence type="ECO:0000313" key="10">
    <source>
        <dbReference type="Proteomes" id="UP000076770"/>
    </source>
</evidence>
<dbReference type="Gene3D" id="1.10.3720.10">
    <property type="entry name" value="MetI-like"/>
    <property type="match status" value="1"/>
</dbReference>
<evidence type="ECO:0000256" key="3">
    <source>
        <dbReference type="ARBA" id="ARBA00022989"/>
    </source>
</evidence>
<evidence type="ECO:0000313" key="11">
    <source>
        <dbReference type="Proteomes" id="UP000269431"/>
    </source>
</evidence>
<comment type="subcellular location">
    <subcellularLocation>
        <location evidence="5">Cell membrane</location>
        <topology evidence="5">Multi-pass membrane protein</topology>
    </subcellularLocation>
    <subcellularLocation>
        <location evidence="1">Membrane</location>
        <topology evidence="1">Multi-pass membrane protein</topology>
    </subcellularLocation>
</comment>
<feature type="domain" description="ABC transmembrane type-1" evidence="6">
    <location>
        <begin position="105"/>
        <end position="317"/>
    </location>
</feature>
<accession>A0A157T4S3</accession>
<feature type="transmembrane region" description="Helical" evidence="5">
    <location>
        <begin position="192"/>
        <end position="215"/>
    </location>
</feature>
<dbReference type="AlphaFoldDB" id="A0A157T4S3"/>
<feature type="transmembrane region" description="Helical" evidence="5">
    <location>
        <begin position="100"/>
        <end position="124"/>
    </location>
</feature>
<protein>
    <submittedName>
        <fullName evidence="9">ABC transporter permease</fullName>
    </submittedName>
</protein>
<gene>
    <name evidence="8" type="ORF">HFC64_08670</name>
    <name evidence="9" type="ORF">SSOP1_2791</name>
    <name evidence="7" type="ORF">SULZ_02405</name>
</gene>
<dbReference type="PROSITE" id="PS50928">
    <property type="entry name" value="ABC_TM1"/>
    <property type="match status" value="1"/>
</dbReference>
<dbReference type="EMBL" id="CP033241">
    <property type="protein sequence ID" value="AZF83072.1"/>
    <property type="molecule type" value="Genomic_DNA"/>
</dbReference>
<reference evidence="9" key="1">
    <citation type="submission" date="2016-04" db="EMBL/GenBank/DDBJ databases">
        <authorList>
            <person name="Evans L.H."/>
            <person name="Alamgir A."/>
            <person name="Owens N."/>
            <person name="Weber N.D."/>
            <person name="Virtaneva K."/>
            <person name="Barbian K."/>
            <person name="Babar A."/>
            <person name="Rosenke K."/>
        </authorList>
    </citation>
    <scope>NUCLEOTIDE SEQUENCE</scope>
    <source>
        <strain evidence="9">P1</strain>
    </source>
</reference>
<dbReference type="Proteomes" id="UP000269431">
    <property type="component" value="Chromosome"/>
</dbReference>
<name>A0A157T4S3_SACSO</name>
<dbReference type="GeneID" id="1452705"/>
<comment type="similarity">
    <text evidence="5">Belongs to the binding-protein-dependent transport system permease family.</text>
</comment>
<reference evidence="7 11" key="3">
    <citation type="journal article" date="2018" name="Proc. Natl. Acad. Sci. U.S.A.">
        <title>Nonmutational mechanism of inheritance in the Archaeon Sulfolobus solfataricus.</title>
        <authorList>
            <person name="Payne S."/>
            <person name="McCarthy S."/>
            <person name="Johnson T."/>
            <person name="North E."/>
            <person name="Blum P."/>
        </authorList>
    </citation>
    <scope>NUCLEOTIDE SEQUENCE [LARGE SCALE GENOMIC DNA]</scope>
    <source>
        <strain evidence="7 11">SUL120</strain>
    </source>
</reference>
<evidence type="ECO:0000259" key="6">
    <source>
        <dbReference type="PROSITE" id="PS50928"/>
    </source>
</evidence>
<dbReference type="CDD" id="cd06261">
    <property type="entry name" value="TM_PBP2"/>
    <property type="match status" value="1"/>
</dbReference>
<dbReference type="Proteomes" id="UP000076770">
    <property type="component" value="Chromosome i"/>
</dbReference>